<comment type="caution">
    <text evidence="2">The sequence shown here is derived from an EMBL/GenBank/DDBJ whole genome shotgun (WGS) entry which is preliminary data.</text>
</comment>
<organism evidence="2 3">
    <name type="scientific">Pleurodeles waltl</name>
    <name type="common">Iberian ribbed newt</name>
    <dbReference type="NCBI Taxonomy" id="8319"/>
    <lineage>
        <taxon>Eukaryota</taxon>
        <taxon>Metazoa</taxon>
        <taxon>Chordata</taxon>
        <taxon>Craniata</taxon>
        <taxon>Vertebrata</taxon>
        <taxon>Euteleostomi</taxon>
        <taxon>Amphibia</taxon>
        <taxon>Batrachia</taxon>
        <taxon>Caudata</taxon>
        <taxon>Salamandroidea</taxon>
        <taxon>Salamandridae</taxon>
        <taxon>Pleurodelinae</taxon>
        <taxon>Pleurodeles</taxon>
    </lineage>
</organism>
<evidence type="ECO:0000313" key="2">
    <source>
        <dbReference type="EMBL" id="KAJ1205465.1"/>
    </source>
</evidence>
<dbReference type="EMBL" id="JANPWB010000002">
    <property type="protein sequence ID" value="KAJ1205465.1"/>
    <property type="molecule type" value="Genomic_DNA"/>
</dbReference>
<evidence type="ECO:0000313" key="3">
    <source>
        <dbReference type="Proteomes" id="UP001066276"/>
    </source>
</evidence>
<evidence type="ECO:0000256" key="1">
    <source>
        <dbReference type="SAM" id="MobiDB-lite"/>
    </source>
</evidence>
<dbReference type="Proteomes" id="UP001066276">
    <property type="component" value="Chromosome 1_2"/>
</dbReference>
<sequence length="79" mass="8286">MACLCPAFGRRWPSEEAVSSRTYRRAAAANTPAALCAVGVVPGASACTWCARSAGSTDRSCSHTQGRRPGSCWSNQPLI</sequence>
<name>A0AAV7VXW8_PLEWA</name>
<gene>
    <name evidence="2" type="ORF">NDU88_000900</name>
</gene>
<keyword evidence="3" id="KW-1185">Reference proteome</keyword>
<reference evidence="2" key="1">
    <citation type="journal article" date="2022" name="bioRxiv">
        <title>Sequencing and chromosome-scale assembly of the giantPleurodeles waltlgenome.</title>
        <authorList>
            <person name="Brown T."/>
            <person name="Elewa A."/>
            <person name="Iarovenko S."/>
            <person name="Subramanian E."/>
            <person name="Araus A.J."/>
            <person name="Petzold A."/>
            <person name="Susuki M."/>
            <person name="Suzuki K.-i.T."/>
            <person name="Hayashi T."/>
            <person name="Toyoda A."/>
            <person name="Oliveira C."/>
            <person name="Osipova E."/>
            <person name="Leigh N.D."/>
            <person name="Simon A."/>
            <person name="Yun M.H."/>
        </authorList>
    </citation>
    <scope>NUCLEOTIDE SEQUENCE</scope>
    <source>
        <strain evidence="2">20211129_DDA</strain>
        <tissue evidence="2">Liver</tissue>
    </source>
</reference>
<dbReference type="AlphaFoldDB" id="A0AAV7VXW8"/>
<accession>A0AAV7VXW8</accession>
<proteinExistence type="predicted"/>
<protein>
    <submittedName>
        <fullName evidence="2">Uncharacterized protein</fullName>
    </submittedName>
</protein>
<feature type="region of interest" description="Disordered" evidence="1">
    <location>
        <begin position="56"/>
        <end position="79"/>
    </location>
</feature>